<name>A0AAE4AQN9_9BACT</name>
<evidence type="ECO:0000313" key="4">
    <source>
        <dbReference type="Proteomes" id="UP001238163"/>
    </source>
</evidence>
<dbReference type="EMBL" id="JAUSVL010000001">
    <property type="protein sequence ID" value="MDQ0291776.1"/>
    <property type="molecule type" value="Genomic_DNA"/>
</dbReference>
<feature type="domain" description="Non-reducing end beta-L-arabinofuranosidase-like GH127 catalytic" evidence="1">
    <location>
        <begin position="47"/>
        <end position="377"/>
    </location>
</feature>
<dbReference type="RefSeq" id="WP_307265061.1">
    <property type="nucleotide sequence ID" value="NZ_JAUSVL010000001.1"/>
</dbReference>
<evidence type="ECO:0000313" key="3">
    <source>
        <dbReference type="EMBL" id="MDQ0291776.1"/>
    </source>
</evidence>
<proteinExistence type="predicted"/>
<accession>A0AAE4AQN9</accession>
<comment type="caution">
    <text evidence="3">The sequence shown here is derived from an EMBL/GenBank/DDBJ whole genome shotgun (WGS) entry which is preliminary data.</text>
</comment>
<dbReference type="InterPro" id="IPR012878">
    <property type="entry name" value="Beta-AFase-like_GH127_cat"/>
</dbReference>
<dbReference type="AlphaFoldDB" id="A0AAE4AQN9"/>
<dbReference type="SUPFAM" id="SSF48208">
    <property type="entry name" value="Six-hairpin glycosidases"/>
    <property type="match status" value="1"/>
</dbReference>
<reference evidence="3" key="1">
    <citation type="submission" date="2023-07" db="EMBL/GenBank/DDBJ databases">
        <title>Genomic Encyclopedia of Type Strains, Phase IV (KMG-IV): sequencing the most valuable type-strain genomes for metagenomic binning, comparative biology and taxonomic classification.</title>
        <authorList>
            <person name="Goeker M."/>
        </authorList>
    </citation>
    <scope>NUCLEOTIDE SEQUENCE</scope>
    <source>
        <strain evidence="3">DSM 24202</strain>
    </source>
</reference>
<dbReference type="InterPro" id="IPR008928">
    <property type="entry name" value="6-hairpin_glycosidase_sf"/>
</dbReference>
<dbReference type="InterPro" id="IPR049174">
    <property type="entry name" value="Beta-AFase-like"/>
</dbReference>
<dbReference type="PANTHER" id="PTHR43465">
    <property type="entry name" value="DUF1680 DOMAIN PROTEIN (AFU_ORTHOLOGUE AFUA_1G08910)"/>
    <property type="match status" value="1"/>
</dbReference>
<dbReference type="Pfam" id="PF07944">
    <property type="entry name" value="Beta-AFase-like_GH127_cat"/>
    <property type="match status" value="1"/>
</dbReference>
<dbReference type="Pfam" id="PF20736">
    <property type="entry name" value="Glyco_hydro127M"/>
    <property type="match status" value="1"/>
</dbReference>
<dbReference type="GO" id="GO:0005975">
    <property type="term" value="P:carbohydrate metabolic process"/>
    <property type="evidence" value="ECO:0007669"/>
    <property type="project" value="InterPro"/>
</dbReference>
<gene>
    <name evidence="3" type="ORF">J3R75_003883</name>
</gene>
<protein>
    <submittedName>
        <fullName evidence="3">DUF1680 family protein</fullName>
    </submittedName>
</protein>
<dbReference type="Proteomes" id="UP001238163">
    <property type="component" value="Unassembled WGS sequence"/>
</dbReference>
<feature type="domain" description="Non-reducing end beta-L-arabinofuranosidase-like GH127 middle" evidence="2">
    <location>
        <begin position="392"/>
        <end position="486"/>
    </location>
</feature>
<keyword evidence="4" id="KW-1185">Reference proteome</keyword>
<dbReference type="PANTHER" id="PTHR43465:SF1">
    <property type="entry name" value="NON-REDUCING END BETA-L-ARABINOFURANOSIDASE"/>
    <property type="match status" value="1"/>
</dbReference>
<sequence length="603" mass="66665">MSAFTLTPLNATKLDGYLGDKLALCLERRIKAEDVDGLVEPFRHREERNLWHTEFWGKWMLAAVPAYEYSGDKALYEQIRSSSLAMMATQSADGYIGNYPDDGRLKGWDIWGRKYTLLGLMGYYDLSKDPQALQAACRLADLCIKELGPGAEVNIAKTGMHHGMASCSILEPIVRLYRRTREERYLEMARHIIACIEGPDGPQLIKKGLAGVPVGERFPLPEKWWSWYNGQKSYEMMSCYQGMLEMYEELGEERLLRACDLVAKDIIATEINIAGSGASCECWYYGKKWQTEPAMHMQETCVTVTWMKFCQTLLRLTGDVTYAEELEKTTYNAFLASLNPDVSSFSKYCPLEGIRGAGVGQCGMTINCCIANGPRGFFMLPEAAVMSNAGELAVNLYEDLQAQATLKDGLDVALAISGNYPANNRVCIAVTPSAKATWSLLLRIPAWSAVTSVTINGAALDGVNAGSYCRIERAWQVGDVVELVFDFSCRVAELNRCLALQRGPLVLARDARFNDGDIDAAVLVPGDQRLELATTADAATAAGVWQAFTTKLVNDLNAEGPAGGPQQIHFCDYASAGNTWTAASRYRVWLRKGLRVTIGEHLR</sequence>
<evidence type="ECO:0000259" key="1">
    <source>
        <dbReference type="Pfam" id="PF07944"/>
    </source>
</evidence>
<organism evidence="3 4">
    <name type="scientific">Oligosphaera ethanolica</name>
    <dbReference type="NCBI Taxonomy" id="760260"/>
    <lineage>
        <taxon>Bacteria</taxon>
        <taxon>Pseudomonadati</taxon>
        <taxon>Lentisphaerota</taxon>
        <taxon>Oligosphaeria</taxon>
        <taxon>Oligosphaerales</taxon>
        <taxon>Oligosphaeraceae</taxon>
        <taxon>Oligosphaera</taxon>
    </lineage>
</organism>
<evidence type="ECO:0000259" key="2">
    <source>
        <dbReference type="Pfam" id="PF20736"/>
    </source>
</evidence>
<dbReference type="InterPro" id="IPR049046">
    <property type="entry name" value="Beta-AFase-like_GH127_middle"/>
</dbReference>